<protein>
    <submittedName>
        <fullName evidence="3">Polyisoprenoid-binding protein</fullName>
    </submittedName>
</protein>
<evidence type="ECO:0000259" key="2">
    <source>
        <dbReference type="SMART" id="SM00867"/>
    </source>
</evidence>
<geneLocation type="plasmid" evidence="4">
    <name>pjcm18538 dna</name>
</geneLocation>
<evidence type="ECO:0000256" key="1">
    <source>
        <dbReference type="ARBA" id="ARBA00008812"/>
    </source>
</evidence>
<dbReference type="SMART" id="SM00867">
    <property type="entry name" value="YceI"/>
    <property type="match status" value="1"/>
</dbReference>
<gene>
    <name evidence="3" type="ORF">MARA_07710</name>
</gene>
<dbReference type="EMBL" id="AP022593">
    <property type="protein sequence ID" value="BBY47303.1"/>
    <property type="molecule type" value="Genomic_DNA"/>
</dbReference>
<dbReference type="RefSeq" id="WP_163917255.1">
    <property type="nucleotide sequence ID" value="NZ_AP022593.1"/>
</dbReference>
<dbReference type="InterPro" id="IPR007372">
    <property type="entry name" value="Lipid/polyisoprenoid-bd_YceI"/>
</dbReference>
<name>A0A7I7RRZ5_9MYCO</name>
<proteinExistence type="inferred from homology"/>
<accession>A0A7I7RRZ5</accession>
<dbReference type="InterPro" id="IPR036761">
    <property type="entry name" value="TTHA0802/YceI-like_sf"/>
</dbReference>
<comment type="similarity">
    <text evidence="1">Belongs to the UPF0312 family.</text>
</comment>
<dbReference type="Pfam" id="PF04264">
    <property type="entry name" value="YceI"/>
    <property type="match status" value="1"/>
</dbReference>
<organism evidence="3 4">
    <name type="scientific">Mycolicibacterium arabiense</name>
    <dbReference type="NCBI Taxonomy" id="1286181"/>
    <lineage>
        <taxon>Bacteria</taxon>
        <taxon>Bacillati</taxon>
        <taxon>Actinomycetota</taxon>
        <taxon>Actinomycetes</taxon>
        <taxon>Mycobacteriales</taxon>
        <taxon>Mycobacteriaceae</taxon>
        <taxon>Mycolicibacterium</taxon>
    </lineage>
</organism>
<dbReference type="KEGG" id="marz:MARA_07710"/>
<dbReference type="Proteomes" id="UP000467428">
    <property type="component" value="Chromosome"/>
</dbReference>
<dbReference type="Gene3D" id="2.40.128.110">
    <property type="entry name" value="Lipid/polyisoprenoid-binding, YceI-like"/>
    <property type="match status" value="1"/>
</dbReference>
<feature type="domain" description="Lipid/polyisoprenoid-binding YceI-like" evidence="2">
    <location>
        <begin position="5"/>
        <end position="180"/>
    </location>
</feature>
<reference evidence="3 4" key="1">
    <citation type="journal article" date="2019" name="Emerg. Microbes Infect.">
        <title>Comprehensive subspecies identification of 175 nontuberculous mycobacteria species based on 7547 genomic profiles.</title>
        <authorList>
            <person name="Matsumoto Y."/>
            <person name="Kinjo T."/>
            <person name="Motooka D."/>
            <person name="Nabeya D."/>
            <person name="Jung N."/>
            <person name="Uechi K."/>
            <person name="Horii T."/>
            <person name="Iida T."/>
            <person name="Fujita J."/>
            <person name="Nakamura S."/>
        </authorList>
    </citation>
    <scope>NUCLEOTIDE SEQUENCE [LARGE SCALE GENOMIC DNA]</scope>
    <source>
        <strain evidence="3 4">JCM 18538</strain>
    </source>
</reference>
<dbReference type="AlphaFoldDB" id="A0A7I7RRZ5"/>
<sequence length="182" mass="19402">MDTSSRTLDPSMGELRVGTKAEGPAARLGHDLTLVMDVWIAEVSWVDGRPGAVILTVQSASLSVLRGDGGVKSLSGAEKALVRSNALRALDVKRHPTIGYRSDEIVATDGGYRLAGSLAIHGKTHPRAIDLQVTDLGDTWRLTSDSVVRQSEFGVKPYSLMMGSLRVADDVTVSFSANLAKK</sequence>
<evidence type="ECO:0000313" key="4">
    <source>
        <dbReference type="Proteomes" id="UP000467428"/>
    </source>
</evidence>
<keyword evidence="4" id="KW-1185">Reference proteome</keyword>
<evidence type="ECO:0000313" key="3">
    <source>
        <dbReference type="EMBL" id="BBY47303.1"/>
    </source>
</evidence>
<dbReference type="SUPFAM" id="SSF101874">
    <property type="entry name" value="YceI-like"/>
    <property type="match status" value="1"/>
</dbReference>